<reference evidence="2 3" key="1">
    <citation type="submission" date="2023-03" db="EMBL/GenBank/DDBJ databases">
        <title>WGS of Methanotrichaceae archaeon Mx.</title>
        <authorList>
            <person name="Sorokin D.Y."/>
            <person name="Merkel A.Y."/>
        </authorList>
    </citation>
    <scope>NUCLEOTIDE SEQUENCE [LARGE SCALE GENOMIC DNA]</scope>
    <source>
        <strain evidence="2 3">Mx</strain>
    </source>
</reference>
<feature type="transmembrane region" description="Helical" evidence="1">
    <location>
        <begin position="31"/>
        <end position="48"/>
    </location>
</feature>
<evidence type="ECO:0000256" key="1">
    <source>
        <dbReference type="SAM" id="Phobius"/>
    </source>
</evidence>
<accession>A0ABT5XB25</accession>
<sequence>MTWADKRIREYRDGEEPTVLEKIALEHGHPVNFGASILALAAIGYGLWTHQGIWIGLGAALGILGHLYCWAQK</sequence>
<organism evidence="2 3">
    <name type="scientific">Candidatus Methanocrinis natronophilus</name>
    <dbReference type="NCBI Taxonomy" id="3033396"/>
    <lineage>
        <taxon>Archaea</taxon>
        <taxon>Methanobacteriati</taxon>
        <taxon>Methanobacteriota</taxon>
        <taxon>Stenosarchaea group</taxon>
        <taxon>Methanomicrobia</taxon>
        <taxon>Methanotrichales</taxon>
        <taxon>Methanotrichaceae</taxon>
        <taxon>Methanocrinis</taxon>
    </lineage>
</organism>
<keyword evidence="1" id="KW-0472">Membrane</keyword>
<evidence type="ECO:0000313" key="3">
    <source>
        <dbReference type="Proteomes" id="UP001220010"/>
    </source>
</evidence>
<proteinExistence type="predicted"/>
<keyword evidence="1" id="KW-1133">Transmembrane helix</keyword>
<protein>
    <recommendedName>
        <fullName evidence="4">2TM domain-containing protein</fullName>
    </recommendedName>
</protein>
<gene>
    <name evidence="2" type="ORF">P0O15_11885</name>
</gene>
<evidence type="ECO:0008006" key="4">
    <source>
        <dbReference type="Google" id="ProtNLM"/>
    </source>
</evidence>
<dbReference type="Proteomes" id="UP001220010">
    <property type="component" value="Unassembled WGS sequence"/>
</dbReference>
<keyword evidence="1" id="KW-0812">Transmembrane</keyword>
<dbReference type="EMBL" id="JARFPK010000075">
    <property type="protein sequence ID" value="MDF0591857.1"/>
    <property type="molecule type" value="Genomic_DNA"/>
</dbReference>
<name>A0ABT5XB25_9EURY</name>
<comment type="caution">
    <text evidence="2">The sequence shown here is derived from an EMBL/GenBank/DDBJ whole genome shotgun (WGS) entry which is preliminary data.</text>
</comment>
<keyword evidence="3" id="KW-1185">Reference proteome</keyword>
<evidence type="ECO:0000313" key="2">
    <source>
        <dbReference type="EMBL" id="MDF0591857.1"/>
    </source>
</evidence>
<dbReference type="RefSeq" id="WP_316967580.1">
    <property type="nucleotide sequence ID" value="NZ_JARFPK010000075.1"/>
</dbReference>
<feature type="transmembrane region" description="Helical" evidence="1">
    <location>
        <begin position="54"/>
        <end position="71"/>
    </location>
</feature>